<keyword evidence="2" id="KW-1185">Reference proteome</keyword>
<evidence type="ECO:0000313" key="2">
    <source>
        <dbReference type="Proteomes" id="UP000503320"/>
    </source>
</evidence>
<gene>
    <name evidence="1" type="ORF">E3E15_00230</name>
</gene>
<accession>A0A6M3HRW3</accession>
<dbReference type="KEGG" id="afri:E3E15_00230"/>
<proteinExistence type="predicted"/>
<sequence length="109" mass="12652">MVNNKFEKCIIHGEHNERFPQMDLRATILYSSSNKDKLFLHLENSIEYKNKNYNYAVATIRSKSCNDFSYGIIFFSIDTEFEVCKDRILELEKSWRGGLAGLAGISFLD</sequence>
<protein>
    <submittedName>
        <fullName evidence="1">Uncharacterized protein</fullName>
    </submittedName>
</protein>
<dbReference type="RefSeq" id="WP_172106154.1">
    <property type="nucleotide sequence ID" value="NZ_CP038017.1"/>
</dbReference>
<dbReference type="EMBL" id="CP038017">
    <property type="protein sequence ID" value="QIV93863.1"/>
    <property type="molecule type" value="Genomic_DNA"/>
</dbReference>
<evidence type="ECO:0000313" key="1">
    <source>
        <dbReference type="EMBL" id="QIV93863.1"/>
    </source>
</evidence>
<reference evidence="1 2" key="1">
    <citation type="submission" date="2019-03" db="EMBL/GenBank/DDBJ databases">
        <title>Complete Genome Sequence of Allofrancisella frigidaquae Strain SYSU 10HL1970 Isolated from Water-Cooling Systems in China.</title>
        <authorList>
            <person name="Ohrman C."/>
            <person name="Uneklint I."/>
            <person name="Sjodin A."/>
        </authorList>
    </citation>
    <scope>NUCLEOTIDE SEQUENCE [LARGE SCALE GENOMIC DNA]</scope>
    <source>
        <strain evidence="1 2">SYSU 10HL1970</strain>
    </source>
</reference>
<organism evidence="1 2">
    <name type="scientific">Allofrancisella frigidaquae</name>
    <dbReference type="NCBI Taxonomy" id="1085644"/>
    <lineage>
        <taxon>Bacteria</taxon>
        <taxon>Pseudomonadati</taxon>
        <taxon>Pseudomonadota</taxon>
        <taxon>Gammaproteobacteria</taxon>
        <taxon>Thiotrichales</taxon>
        <taxon>Francisellaceae</taxon>
        <taxon>Allofrancisella</taxon>
    </lineage>
</organism>
<dbReference type="Proteomes" id="UP000503320">
    <property type="component" value="Chromosome"/>
</dbReference>
<name>A0A6M3HRW3_9GAMM</name>
<dbReference type="AlphaFoldDB" id="A0A6M3HRW3"/>